<comment type="subcellular location">
    <subcellularLocation>
        <location evidence="1">Endoplasmic reticulum membrane</location>
        <topology evidence="1">Single-pass type IV membrane protein</topology>
    </subcellularLocation>
</comment>
<keyword evidence="7" id="KW-0931">ER-Golgi transport</keyword>
<keyword evidence="5" id="KW-0732">Signal</keyword>
<evidence type="ECO:0000256" key="11">
    <source>
        <dbReference type="SAM" id="MobiDB-lite"/>
    </source>
</evidence>
<feature type="region of interest" description="Disordered" evidence="11">
    <location>
        <begin position="191"/>
        <end position="215"/>
    </location>
</feature>
<evidence type="ECO:0000256" key="5">
    <source>
        <dbReference type="ARBA" id="ARBA00022729"/>
    </source>
</evidence>
<gene>
    <name evidence="14" type="ORF">FNV43_RR03316</name>
</gene>
<dbReference type="GO" id="GO:0005789">
    <property type="term" value="C:endoplasmic reticulum membrane"/>
    <property type="evidence" value="ECO:0007669"/>
    <property type="project" value="UniProtKB-SubCell"/>
</dbReference>
<organism evidence="14 15">
    <name type="scientific">Rhamnella rubrinervis</name>
    <dbReference type="NCBI Taxonomy" id="2594499"/>
    <lineage>
        <taxon>Eukaryota</taxon>
        <taxon>Viridiplantae</taxon>
        <taxon>Streptophyta</taxon>
        <taxon>Embryophyta</taxon>
        <taxon>Tracheophyta</taxon>
        <taxon>Spermatophyta</taxon>
        <taxon>Magnoliopsida</taxon>
        <taxon>eudicotyledons</taxon>
        <taxon>Gunneridae</taxon>
        <taxon>Pentapetalae</taxon>
        <taxon>rosids</taxon>
        <taxon>fabids</taxon>
        <taxon>Rosales</taxon>
        <taxon>Rhamnaceae</taxon>
        <taxon>rhamnoid group</taxon>
        <taxon>Rhamneae</taxon>
        <taxon>Rhamnella</taxon>
    </lineage>
</organism>
<keyword evidence="15" id="KW-1185">Reference proteome</keyword>
<keyword evidence="8" id="KW-0653">Protein transport</keyword>
<dbReference type="InterPro" id="IPR008502">
    <property type="entry name" value="Prolamin-like"/>
</dbReference>
<proteinExistence type="inferred from homology"/>
<evidence type="ECO:0000256" key="9">
    <source>
        <dbReference type="ARBA" id="ARBA00022989"/>
    </source>
</evidence>
<dbReference type="Pfam" id="PF05617">
    <property type="entry name" value="Prolamin_like"/>
    <property type="match status" value="1"/>
</dbReference>
<evidence type="ECO:0000256" key="8">
    <source>
        <dbReference type="ARBA" id="ARBA00022927"/>
    </source>
</evidence>
<keyword evidence="3" id="KW-0813">Transport</keyword>
<feature type="transmembrane region" description="Helical" evidence="12">
    <location>
        <begin position="319"/>
        <end position="338"/>
    </location>
</feature>
<evidence type="ECO:0000313" key="15">
    <source>
        <dbReference type="Proteomes" id="UP000796880"/>
    </source>
</evidence>
<dbReference type="AlphaFoldDB" id="A0A8K0HIX7"/>
<dbReference type="Proteomes" id="UP000796880">
    <property type="component" value="Unassembled WGS sequence"/>
</dbReference>
<dbReference type="InterPro" id="IPR019150">
    <property type="entry name" value="Vesicle_transport_protein_Use1"/>
</dbReference>
<comment type="caution">
    <text evidence="14">The sequence shown here is derived from an EMBL/GenBank/DDBJ whole genome shotgun (WGS) entry which is preliminary data.</text>
</comment>
<dbReference type="Pfam" id="PF09753">
    <property type="entry name" value="Use1"/>
    <property type="match status" value="1"/>
</dbReference>
<keyword evidence="10 12" id="KW-0472">Membrane</keyword>
<evidence type="ECO:0000256" key="1">
    <source>
        <dbReference type="ARBA" id="ARBA00004163"/>
    </source>
</evidence>
<keyword evidence="9 12" id="KW-1133">Transmembrane helix</keyword>
<evidence type="ECO:0000256" key="12">
    <source>
        <dbReference type="SAM" id="Phobius"/>
    </source>
</evidence>
<reference evidence="14" key="1">
    <citation type="submission" date="2020-03" db="EMBL/GenBank/DDBJ databases">
        <title>A high-quality chromosome-level genome assembly of a woody plant with both climbing and erect habits, Rhamnella rubrinervis.</title>
        <authorList>
            <person name="Lu Z."/>
            <person name="Yang Y."/>
            <person name="Zhu X."/>
            <person name="Sun Y."/>
        </authorList>
    </citation>
    <scope>NUCLEOTIDE SEQUENCE</scope>
    <source>
        <strain evidence="14">BYM</strain>
        <tissue evidence="14">Leaf</tissue>
    </source>
</reference>
<evidence type="ECO:0000256" key="4">
    <source>
        <dbReference type="ARBA" id="ARBA00022692"/>
    </source>
</evidence>
<dbReference type="EMBL" id="VOIH02000002">
    <property type="protein sequence ID" value="KAF3452883.1"/>
    <property type="molecule type" value="Genomic_DNA"/>
</dbReference>
<dbReference type="GO" id="GO:0015031">
    <property type="term" value="P:protein transport"/>
    <property type="evidence" value="ECO:0007669"/>
    <property type="project" value="UniProtKB-KW"/>
</dbReference>
<dbReference type="GO" id="GO:0031201">
    <property type="term" value="C:SNARE complex"/>
    <property type="evidence" value="ECO:0007669"/>
    <property type="project" value="TreeGrafter"/>
</dbReference>
<evidence type="ECO:0000313" key="14">
    <source>
        <dbReference type="EMBL" id="KAF3452883.1"/>
    </source>
</evidence>
<evidence type="ECO:0000256" key="10">
    <source>
        <dbReference type="ARBA" id="ARBA00023136"/>
    </source>
</evidence>
<comment type="similarity">
    <text evidence="2">Belongs to the USE1 family.</text>
</comment>
<dbReference type="PANTHER" id="PTHR13050">
    <property type="entry name" value="USE1-LIKE PROTEIN"/>
    <property type="match status" value="1"/>
</dbReference>
<name>A0A8K0HIX7_9ROSA</name>
<dbReference type="OrthoDB" id="4506189at2759"/>
<dbReference type="CDD" id="cd15860">
    <property type="entry name" value="SNARE_USE1"/>
    <property type="match status" value="1"/>
</dbReference>
<dbReference type="PANTHER" id="PTHR13050:SF7">
    <property type="entry name" value="VESICLE TRANSPORT PROTEIN USE1"/>
    <property type="match status" value="1"/>
</dbReference>
<dbReference type="GO" id="GO:0005484">
    <property type="term" value="F:SNAP receptor activity"/>
    <property type="evidence" value="ECO:0007669"/>
    <property type="project" value="TreeGrafter"/>
</dbReference>
<evidence type="ECO:0000256" key="7">
    <source>
        <dbReference type="ARBA" id="ARBA00022892"/>
    </source>
</evidence>
<evidence type="ECO:0000259" key="13">
    <source>
        <dbReference type="Pfam" id="PF05617"/>
    </source>
</evidence>
<evidence type="ECO:0000256" key="6">
    <source>
        <dbReference type="ARBA" id="ARBA00022824"/>
    </source>
</evidence>
<keyword evidence="6" id="KW-0256">Endoplasmic reticulum</keyword>
<accession>A0A8K0HIX7</accession>
<keyword evidence="4 12" id="KW-0812">Transmembrane</keyword>
<feature type="domain" description="Prolamin-like" evidence="13">
    <location>
        <begin position="3"/>
        <end position="68"/>
    </location>
</feature>
<protein>
    <recommendedName>
        <fullName evidence="13">Prolamin-like domain-containing protein</fullName>
    </recommendedName>
</protein>
<evidence type="ECO:0000256" key="2">
    <source>
        <dbReference type="ARBA" id="ARBA00007891"/>
    </source>
</evidence>
<dbReference type="GO" id="GO:0006890">
    <property type="term" value="P:retrograde vesicle-mediated transport, Golgi to endoplasmic reticulum"/>
    <property type="evidence" value="ECO:0007669"/>
    <property type="project" value="TreeGrafter"/>
</dbReference>
<evidence type="ECO:0000256" key="3">
    <source>
        <dbReference type="ARBA" id="ARBA00022448"/>
    </source>
</evidence>
<sequence length="341" mass="37652">MEDECGEEIIGYLFTDKAVLTDTCCIELVAVGKACQLAMVKMALSLPAFKPYASLVLPRSQQLWNRCVAASHAAPVSLYENFNSAERNSIWTRLFNVIGLVMGISKTEVNLRRLLAAAPKQQNQAKLVHYVATLREQLEQLAEERTPEGLPRVSKALVTDYSEKIEAIASKLTATVTDLDVPQESLAKISVKGSPSKMQGESHFPPSPGLRRRSVPASGIEDKTHETLEDDSSAPVKLDAAAQAHIEKHRKLQDDLTDEMVGLARQLKESSLMMSRSVQDTEKILDSTEEAVERSLASTGHANSRASEIYSKTSKTTCFTWLLIFLMSCIFIMVVLLIRVT</sequence>